<keyword evidence="5" id="KW-0175">Coiled coil</keyword>
<evidence type="ECO:0000256" key="3">
    <source>
        <dbReference type="ARBA" id="ARBA00022801"/>
    </source>
</evidence>
<keyword evidence="2" id="KW-0645">Protease</keyword>
<evidence type="ECO:0000256" key="1">
    <source>
        <dbReference type="ARBA" id="ARBA00007074"/>
    </source>
</evidence>
<dbReference type="EMBL" id="JACYXC010000001">
    <property type="protein sequence ID" value="MBH5336484.1"/>
    <property type="molecule type" value="Genomic_DNA"/>
</dbReference>
<proteinExistence type="inferred from homology"/>
<organism evidence="8 9">
    <name type="scientific">Streptomyces pactum</name>
    <dbReference type="NCBI Taxonomy" id="68249"/>
    <lineage>
        <taxon>Bacteria</taxon>
        <taxon>Bacillati</taxon>
        <taxon>Actinomycetota</taxon>
        <taxon>Actinomycetes</taxon>
        <taxon>Kitasatosporales</taxon>
        <taxon>Streptomycetaceae</taxon>
        <taxon>Streptomyces</taxon>
    </lineage>
</organism>
<accession>A0ABS0NN39</accession>
<dbReference type="Pfam" id="PF00877">
    <property type="entry name" value="NLPC_P60"/>
    <property type="match status" value="1"/>
</dbReference>
<evidence type="ECO:0000256" key="4">
    <source>
        <dbReference type="ARBA" id="ARBA00022807"/>
    </source>
</evidence>
<reference evidence="8 9" key="1">
    <citation type="submission" date="2020-09" db="EMBL/GenBank/DDBJ databases">
        <title>Biosynthesis of the nuclear factor of activated T cells inhibitor NFAT-133 and its congeners in Streptomyces pactum.</title>
        <authorList>
            <person name="Zhou W."/>
            <person name="Posri P."/>
            <person name="Abugrain M.E."/>
            <person name="Weisberg A.J."/>
            <person name="Chang J.H."/>
            <person name="Mahmud T."/>
        </authorList>
    </citation>
    <scope>NUCLEOTIDE SEQUENCE [LARGE SCALE GENOMIC DNA]</scope>
    <source>
        <strain evidence="8 9">ATCC 27456</strain>
    </source>
</reference>
<comment type="caution">
    <text evidence="8">The sequence shown here is derived from an EMBL/GenBank/DDBJ whole genome shotgun (WGS) entry which is preliminary data.</text>
</comment>
<evidence type="ECO:0000259" key="7">
    <source>
        <dbReference type="PROSITE" id="PS51935"/>
    </source>
</evidence>
<dbReference type="PANTHER" id="PTHR47359:SF3">
    <property type="entry name" value="NLP_P60 DOMAIN-CONTAINING PROTEIN-RELATED"/>
    <property type="match status" value="1"/>
</dbReference>
<dbReference type="InterPro" id="IPR000064">
    <property type="entry name" value="NLP_P60_dom"/>
</dbReference>
<keyword evidence="4" id="KW-0788">Thiol protease</keyword>
<keyword evidence="9" id="KW-1185">Reference proteome</keyword>
<feature type="region of interest" description="Disordered" evidence="6">
    <location>
        <begin position="210"/>
        <end position="242"/>
    </location>
</feature>
<dbReference type="Gene3D" id="3.90.1720.10">
    <property type="entry name" value="endopeptidase domain like (from Nostoc punctiforme)"/>
    <property type="match status" value="1"/>
</dbReference>
<dbReference type="InterPro" id="IPR038765">
    <property type="entry name" value="Papain-like_cys_pep_sf"/>
</dbReference>
<sequence>MASHRKPRQRLPLGGTARTARTAATLALAGAATAGTALQGTGHAEPRPTAAQVKTRVERYQREAEEATERFNGAKERAEAAESAVEALRDKAARGTARLNSSRNALGSYATAQYRSGGVPATLRLALSSSPDEYLERASAAARAHTRQSSAVSRLVRQVRGLKQVRTEAIERLSELNRSREALARHKRTVEAKLRSADRLLDRLTAEERRRVLGHDGAPGAEGGSGNGSAGPRSGAGGLPGLGDTAVTGAARRLGTSAPAASGRAALAVSFAYGALGKPYVWGATGPSGYDCSGLTQAAWRSAGVALPRTSYTQINAGRRVGRTELAPGDLVFFYSGISHVGLYIGAGKMIHAPRPGTTVRIASIDAMPFAGATRPA</sequence>
<feature type="coiled-coil region" evidence="5">
    <location>
        <begin position="173"/>
        <end position="207"/>
    </location>
</feature>
<feature type="domain" description="NlpC/P60" evidence="7">
    <location>
        <begin position="262"/>
        <end position="377"/>
    </location>
</feature>
<dbReference type="PANTHER" id="PTHR47359">
    <property type="entry name" value="PEPTIDOGLYCAN DL-ENDOPEPTIDASE CWLO"/>
    <property type="match status" value="1"/>
</dbReference>
<dbReference type="RefSeq" id="WP_197989890.1">
    <property type="nucleotide sequence ID" value="NZ_JACYXC010000001.1"/>
</dbReference>
<name>A0ABS0NN39_9ACTN</name>
<comment type="similarity">
    <text evidence="1">Belongs to the peptidase C40 family.</text>
</comment>
<dbReference type="PROSITE" id="PS51935">
    <property type="entry name" value="NLPC_P60"/>
    <property type="match status" value="1"/>
</dbReference>
<evidence type="ECO:0000256" key="6">
    <source>
        <dbReference type="SAM" id="MobiDB-lite"/>
    </source>
</evidence>
<gene>
    <name evidence="8" type="ORF">IHE55_17555</name>
</gene>
<evidence type="ECO:0000256" key="2">
    <source>
        <dbReference type="ARBA" id="ARBA00022670"/>
    </source>
</evidence>
<feature type="compositionally biased region" description="Gly residues" evidence="6">
    <location>
        <begin position="220"/>
        <end position="241"/>
    </location>
</feature>
<dbReference type="InterPro" id="IPR051794">
    <property type="entry name" value="PG_Endopeptidase_C40"/>
</dbReference>
<dbReference type="SUPFAM" id="SSF54001">
    <property type="entry name" value="Cysteine proteinases"/>
    <property type="match status" value="1"/>
</dbReference>
<dbReference type="Proteomes" id="UP000807371">
    <property type="component" value="Unassembled WGS sequence"/>
</dbReference>
<keyword evidence="3" id="KW-0378">Hydrolase</keyword>
<evidence type="ECO:0000313" key="9">
    <source>
        <dbReference type="Proteomes" id="UP000807371"/>
    </source>
</evidence>
<evidence type="ECO:0000256" key="5">
    <source>
        <dbReference type="SAM" id="Coils"/>
    </source>
</evidence>
<dbReference type="Gene3D" id="6.10.250.3150">
    <property type="match status" value="1"/>
</dbReference>
<evidence type="ECO:0000313" key="8">
    <source>
        <dbReference type="EMBL" id="MBH5336484.1"/>
    </source>
</evidence>
<feature type="coiled-coil region" evidence="5">
    <location>
        <begin position="50"/>
        <end position="98"/>
    </location>
</feature>
<protein>
    <submittedName>
        <fullName evidence="8">C40 family peptidase</fullName>
    </submittedName>
</protein>